<dbReference type="PANTHER" id="PTHR43495:SF5">
    <property type="entry name" value="GAMMA-AMINOBUTYRIC ACID PERMEASE"/>
    <property type="match status" value="1"/>
</dbReference>
<dbReference type="PIRSF" id="PIRSF006060">
    <property type="entry name" value="AA_transporter"/>
    <property type="match status" value="1"/>
</dbReference>
<feature type="transmembrane region" description="Helical" evidence="6">
    <location>
        <begin position="129"/>
        <end position="150"/>
    </location>
</feature>
<evidence type="ECO:0000256" key="5">
    <source>
        <dbReference type="ARBA" id="ARBA00023136"/>
    </source>
</evidence>
<dbReference type="FunFam" id="1.20.1740.10:FF:000001">
    <property type="entry name" value="Amino acid permease"/>
    <property type="match status" value="1"/>
</dbReference>
<dbReference type="RefSeq" id="WP_144901381.1">
    <property type="nucleotide sequence ID" value="NZ_JACHOA010000001.1"/>
</dbReference>
<dbReference type="GO" id="GO:0016020">
    <property type="term" value="C:membrane"/>
    <property type="evidence" value="ECO:0007669"/>
    <property type="project" value="UniProtKB-SubCell"/>
</dbReference>
<feature type="transmembrane region" description="Helical" evidence="6">
    <location>
        <begin position="431"/>
        <end position="449"/>
    </location>
</feature>
<dbReference type="InterPro" id="IPR004841">
    <property type="entry name" value="AA-permease/SLC12A_dom"/>
</dbReference>
<dbReference type="OrthoDB" id="5297508at2"/>
<feature type="transmembrane region" description="Helical" evidence="6">
    <location>
        <begin position="46"/>
        <end position="65"/>
    </location>
</feature>
<evidence type="ECO:0000256" key="3">
    <source>
        <dbReference type="ARBA" id="ARBA00022692"/>
    </source>
</evidence>
<dbReference type="EMBL" id="JACHOA010000001">
    <property type="protein sequence ID" value="MBB4612557.1"/>
    <property type="molecule type" value="Genomic_DNA"/>
</dbReference>
<proteinExistence type="predicted"/>
<feature type="domain" description="Amino acid permease/ SLC12A" evidence="7">
    <location>
        <begin position="21"/>
        <end position="429"/>
    </location>
</feature>
<evidence type="ECO:0000259" key="7">
    <source>
        <dbReference type="Pfam" id="PF00324"/>
    </source>
</evidence>
<evidence type="ECO:0000313" key="9">
    <source>
        <dbReference type="Proteomes" id="UP000538566"/>
    </source>
</evidence>
<dbReference type="Proteomes" id="UP000538566">
    <property type="component" value="Unassembled WGS sequence"/>
</dbReference>
<dbReference type="GO" id="GO:0055085">
    <property type="term" value="P:transmembrane transport"/>
    <property type="evidence" value="ECO:0007669"/>
    <property type="project" value="InterPro"/>
</dbReference>
<feature type="transmembrane region" description="Helical" evidence="6">
    <location>
        <begin position="333"/>
        <end position="354"/>
    </location>
</feature>
<keyword evidence="3 6" id="KW-0812">Transmembrane</keyword>
<feature type="transmembrane region" description="Helical" evidence="6">
    <location>
        <begin position="360"/>
        <end position="381"/>
    </location>
</feature>
<feature type="transmembrane region" description="Helical" evidence="6">
    <location>
        <begin position="402"/>
        <end position="425"/>
    </location>
</feature>
<evidence type="ECO:0000313" key="8">
    <source>
        <dbReference type="EMBL" id="MBB4612557.1"/>
    </source>
</evidence>
<comment type="subcellular location">
    <subcellularLocation>
        <location evidence="1">Membrane</location>
        <topology evidence="1">Multi-pass membrane protein</topology>
    </subcellularLocation>
</comment>
<feature type="transmembrane region" description="Helical" evidence="6">
    <location>
        <begin position="100"/>
        <end position="123"/>
    </location>
</feature>
<evidence type="ECO:0000256" key="1">
    <source>
        <dbReference type="ARBA" id="ARBA00004141"/>
    </source>
</evidence>
<keyword evidence="9" id="KW-1185">Reference proteome</keyword>
<accession>A0A7W7ESU2</accession>
<gene>
    <name evidence="8" type="ORF">GGR37_000803</name>
</gene>
<keyword evidence="5 6" id="KW-0472">Membrane</keyword>
<name>A0A7W7ESU2_9SPHN</name>
<dbReference type="AlphaFoldDB" id="A0A7W7ESU2"/>
<protein>
    <submittedName>
        <fullName evidence="8">L-asparagine transporter-like permease</fullName>
    </submittedName>
</protein>
<keyword evidence="4 6" id="KW-1133">Transmembrane helix</keyword>
<evidence type="ECO:0000256" key="2">
    <source>
        <dbReference type="ARBA" id="ARBA00022448"/>
    </source>
</evidence>
<feature type="transmembrane region" description="Helical" evidence="6">
    <location>
        <begin position="162"/>
        <end position="180"/>
    </location>
</feature>
<keyword evidence="2" id="KW-0813">Transport</keyword>
<dbReference type="PANTHER" id="PTHR43495">
    <property type="entry name" value="GABA PERMEASE"/>
    <property type="match status" value="1"/>
</dbReference>
<feature type="transmembrane region" description="Helical" evidence="6">
    <location>
        <begin position="242"/>
        <end position="260"/>
    </location>
</feature>
<feature type="transmembrane region" description="Helical" evidence="6">
    <location>
        <begin position="280"/>
        <end position="301"/>
    </location>
</feature>
<feature type="transmembrane region" description="Helical" evidence="6">
    <location>
        <begin position="21"/>
        <end position="40"/>
    </location>
</feature>
<comment type="caution">
    <text evidence="8">The sequence shown here is derived from an EMBL/GenBank/DDBJ whole genome shotgun (WGS) entry which is preliminary data.</text>
</comment>
<feature type="transmembrane region" description="Helical" evidence="6">
    <location>
        <begin position="200"/>
        <end position="221"/>
    </location>
</feature>
<dbReference type="Gene3D" id="1.20.1740.10">
    <property type="entry name" value="Amino acid/polyamine transporter I"/>
    <property type="match status" value="1"/>
</dbReference>
<evidence type="ECO:0000256" key="4">
    <source>
        <dbReference type="ARBA" id="ARBA00022989"/>
    </source>
</evidence>
<dbReference type="Pfam" id="PF00324">
    <property type="entry name" value="AA_permease"/>
    <property type="match status" value="1"/>
</dbReference>
<evidence type="ECO:0000256" key="6">
    <source>
        <dbReference type="SAM" id="Phobius"/>
    </source>
</evidence>
<organism evidence="8 9">
    <name type="scientific">Novosphingobium taihuense</name>
    <dbReference type="NCBI Taxonomy" id="260085"/>
    <lineage>
        <taxon>Bacteria</taxon>
        <taxon>Pseudomonadati</taxon>
        <taxon>Pseudomonadota</taxon>
        <taxon>Alphaproteobacteria</taxon>
        <taxon>Sphingomonadales</taxon>
        <taxon>Sphingomonadaceae</taxon>
        <taxon>Novosphingobium</taxon>
    </lineage>
</organism>
<sequence>MAGGQVEAGENRLEAALHARHVAMIAIGGIIGAGLFVGSSTSIAQIGPAVVVSYGLAGLVILMIMRMLSEMAMLHPGAGSFTEHVRIGLGPLAGFVAGWLYWYFWVIVVAIEAIAGAVILALWLPFEVWQIGCVLLALMTVVNLFSARSYGEFEFWLSTAKVAAILGFIVIAGLWAFGVTSPSGNTFANLTAHGGFAPKGWGAVIGGVTSVIFALCGAEIATVAAAESHAPAKVIARMTGSVALRILLFYVVSLTLIVAVQPWNTVVPGQSPYASSLALMGIPGAATIMNAVVLVAVLSCLNSGLYVTSRALFGLARHGDAPQALIRLNKRKVPARATIIASLFGYGAMAASVLSPEGVFSFLVSASGALMLVIYLMVCLAQVRMRKITEATAPETLQLRMWLFPWLSYATIGAIGVVLVAMALVPELRPQFLASAVTVGIAAAAWFFFRRQRT</sequence>
<reference evidence="8 9" key="1">
    <citation type="submission" date="2020-08" db="EMBL/GenBank/DDBJ databases">
        <title>Genomic Encyclopedia of Type Strains, Phase IV (KMG-IV): sequencing the most valuable type-strain genomes for metagenomic binning, comparative biology and taxonomic classification.</title>
        <authorList>
            <person name="Goeker M."/>
        </authorList>
    </citation>
    <scope>NUCLEOTIDE SEQUENCE [LARGE SCALE GENOMIC DNA]</scope>
    <source>
        <strain evidence="8 9">DSM 17507</strain>
    </source>
</reference>